<dbReference type="PANTHER" id="PTHR30536:SF5">
    <property type="entry name" value="ALTRONATE DEHYDRATASE"/>
    <property type="match status" value="1"/>
</dbReference>
<evidence type="ECO:0000259" key="2">
    <source>
        <dbReference type="SMART" id="SM00858"/>
    </source>
</evidence>
<accession>A0ABS2GJR5</accession>
<organism evidence="3 4">
    <name type="scientific">Veillonella magna</name>
    <dbReference type="NCBI Taxonomy" id="464322"/>
    <lineage>
        <taxon>Bacteria</taxon>
        <taxon>Bacillati</taxon>
        <taxon>Bacillota</taxon>
        <taxon>Negativicutes</taxon>
        <taxon>Veillonellales</taxon>
        <taxon>Veillonellaceae</taxon>
        <taxon>Veillonella</taxon>
    </lineage>
</organism>
<feature type="domain" description="SAF" evidence="2">
    <location>
        <begin position="10"/>
        <end position="85"/>
    </location>
</feature>
<dbReference type="Proteomes" id="UP000707138">
    <property type="component" value="Unassembled WGS sequence"/>
</dbReference>
<proteinExistence type="predicted"/>
<comment type="caution">
    <text evidence="3">The sequence shown here is derived from an EMBL/GenBank/DDBJ whole genome shotgun (WGS) entry which is preliminary data.</text>
</comment>
<dbReference type="EMBL" id="JACJLA010000028">
    <property type="protein sequence ID" value="MBM6913638.1"/>
    <property type="molecule type" value="Genomic_DNA"/>
</dbReference>
<dbReference type="InterPro" id="IPR052172">
    <property type="entry name" value="UxaA_altronate/galactarate_dh"/>
</dbReference>
<dbReference type="SMART" id="SM00858">
    <property type="entry name" value="SAF"/>
    <property type="match status" value="1"/>
</dbReference>
<keyword evidence="3" id="KW-0378">Hydrolase</keyword>
<name>A0ABS2GJR5_9FIRM</name>
<evidence type="ECO:0000256" key="1">
    <source>
        <dbReference type="ARBA" id="ARBA00023239"/>
    </source>
</evidence>
<keyword evidence="4" id="KW-1185">Reference proteome</keyword>
<gene>
    <name evidence="3" type="ORF">H6A01_09965</name>
</gene>
<dbReference type="GO" id="GO:0016787">
    <property type="term" value="F:hydrolase activity"/>
    <property type="evidence" value="ECO:0007669"/>
    <property type="project" value="UniProtKB-KW"/>
</dbReference>
<dbReference type="Gene3D" id="2.30.130.110">
    <property type="match status" value="1"/>
</dbReference>
<dbReference type="PANTHER" id="PTHR30536">
    <property type="entry name" value="ALTRONATE/GALACTARATE DEHYDRATASE"/>
    <property type="match status" value="1"/>
</dbReference>
<evidence type="ECO:0000313" key="3">
    <source>
        <dbReference type="EMBL" id="MBM6913638.1"/>
    </source>
</evidence>
<dbReference type="CDD" id="cd11613">
    <property type="entry name" value="SAF_AH_GD"/>
    <property type="match status" value="1"/>
</dbReference>
<evidence type="ECO:0000313" key="4">
    <source>
        <dbReference type="Proteomes" id="UP000707138"/>
    </source>
</evidence>
<reference evidence="3 4" key="1">
    <citation type="journal article" date="2021" name="Sci. Rep.">
        <title>The distribution of antibiotic resistance genes in chicken gut microbiota commensals.</title>
        <authorList>
            <person name="Juricova H."/>
            <person name="Matiasovicova J."/>
            <person name="Kubasova T."/>
            <person name="Cejkova D."/>
            <person name="Rychlik I."/>
        </authorList>
    </citation>
    <scope>NUCLEOTIDE SEQUENCE [LARGE SCALE GENOMIC DNA]</scope>
    <source>
        <strain evidence="3 4">An537</strain>
    </source>
</reference>
<dbReference type="Pfam" id="PF08666">
    <property type="entry name" value="SAF"/>
    <property type="match status" value="1"/>
</dbReference>
<dbReference type="InterPro" id="IPR013974">
    <property type="entry name" value="SAF"/>
</dbReference>
<protein>
    <submittedName>
        <fullName evidence="3">UxaA family hydrolase</fullName>
    </submittedName>
</protein>
<keyword evidence="1" id="KW-0456">Lyase</keyword>
<sequence>MNAVMIDKKDTVAVVIEPIHRGDVISYKMDNDIKTITALDDIMIYHKVAIHTMKKGSPVVKYGEHIGLAAKDIQAGEHVHEHNVESHRENL</sequence>
<dbReference type="InterPro" id="IPR044144">
    <property type="entry name" value="SAF_UxaA/GarD"/>
</dbReference>
<dbReference type="RefSeq" id="WP_205088491.1">
    <property type="nucleotide sequence ID" value="NZ_CALXQD010000004.1"/>
</dbReference>